<comment type="caution">
    <text evidence="2">The sequence shown here is derived from an EMBL/GenBank/DDBJ whole genome shotgun (WGS) entry which is preliminary data.</text>
</comment>
<dbReference type="OrthoDB" id="9787897at2"/>
<gene>
    <name evidence="2" type="ORF">P409_13655</name>
</gene>
<dbReference type="SUPFAM" id="SSF51695">
    <property type="entry name" value="PLC-like phosphodiesterases"/>
    <property type="match status" value="1"/>
</dbReference>
<evidence type="ECO:0000259" key="1">
    <source>
        <dbReference type="PROSITE" id="PS51704"/>
    </source>
</evidence>
<dbReference type="Gene3D" id="3.20.20.190">
    <property type="entry name" value="Phosphatidylinositol (PI) phosphodiesterase"/>
    <property type="match status" value="1"/>
</dbReference>
<accession>A0A0A0D6V7</accession>
<dbReference type="InterPro" id="IPR030395">
    <property type="entry name" value="GP_PDE_dom"/>
</dbReference>
<dbReference type="PANTHER" id="PTHR43805">
    <property type="entry name" value="GLYCEROPHOSPHORYL DIESTER PHOSPHODIESTERASE"/>
    <property type="match status" value="1"/>
</dbReference>
<protein>
    <submittedName>
        <fullName evidence="2">Glycerophosphodiester phosphodiesterase</fullName>
    </submittedName>
</protein>
<name>A0A0A0D6V7_9PROT</name>
<feature type="domain" description="GP-PDE" evidence="1">
    <location>
        <begin position="55"/>
        <end position="326"/>
    </location>
</feature>
<proteinExistence type="predicted"/>
<evidence type="ECO:0000313" key="2">
    <source>
        <dbReference type="EMBL" id="KGM33829.1"/>
    </source>
</evidence>
<dbReference type="PROSITE" id="PS51704">
    <property type="entry name" value="GP_PDE"/>
    <property type="match status" value="1"/>
</dbReference>
<dbReference type="GO" id="GO:0006629">
    <property type="term" value="P:lipid metabolic process"/>
    <property type="evidence" value="ECO:0007669"/>
    <property type="project" value="InterPro"/>
</dbReference>
<organism evidence="2 3">
    <name type="scientific">Inquilinus limosus MP06</name>
    <dbReference type="NCBI Taxonomy" id="1398085"/>
    <lineage>
        <taxon>Bacteria</taxon>
        <taxon>Pseudomonadati</taxon>
        <taxon>Pseudomonadota</taxon>
        <taxon>Alphaproteobacteria</taxon>
        <taxon>Rhodospirillales</taxon>
        <taxon>Rhodospirillaceae</taxon>
        <taxon>Inquilinus</taxon>
    </lineage>
</organism>
<dbReference type="EMBL" id="JANX01000144">
    <property type="protein sequence ID" value="KGM33829.1"/>
    <property type="molecule type" value="Genomic_DNA"/>
</dbReference>
<dbReference type="InterPro" id="IPR017946">
    <property type="entry name" value="PLC-like_Pdiesterase_TIM-brl"/>
</dbReference>
<evidence type="ECO:0000313" key="3">
    <source>
        <dbReference type="Proteomes" id="UP000029995"/>
    </source>
</evidence>
<dbReference type="Pfam" id="PF03009">
    <property type="entry name" value="GDPD"/>
    <property type="match status" value="1"/>
</dbReference>
<dbReference type="CDD" id="cd08613">
    <property type="entry name" value="GDPD_GDE4_like_1"/>
    <property type="match status" value="1"/>
</dbReference>
<dbReference type="PANTHER" id="PTHR43805:SF1">
    <property type="entry name" value="GP-PDE DOMAIN-CONTAINING PROTEIN"/>
    <property type="match status" value="1"/>
</dbReference>
<reference evidence="2 3" key="1">
    <citation type="submission" date="2014-01" db="EMBL/GenBank/DDBJ databases">
        <title>Genome sequence determination for a cystic fibrosis isolate, Inquilinus limosus.</title>
        <authorList>
            <person name="Pino M."/>
            <person name="Di Conza J."/>
            <person name="Gutkind G."/>
        </authorList>
    </citation>
    <scope>NUCLEOTIDE SEQUENCE [LARGE SCALE GENOMIC DNA]</scope>
    <source>
        <strain evidence="2 3">MP06</strain>
    </source>
</reference>
<sequence>MTRRTRKRLVFVLAVLGVFAAGVFINNSSWLHGAPGGAPVLLAHRGLAQGFDRTGLAGDTCTAARMLPPEHPYLENTIASMRAAFDLGADAVELDIQPTTDGHFAVFHDWTVDCRTDGHGITREHSLAGLQALDIGHGYTADGGRTFPFRGKGIGLMPSLDQVLEAFPGHRFLLNVKSNDPAEGELLARYLAALPAERRDLLAAYGGDRPIGVLRERLPDFRSMSRASIKDCFVTYAALGWTGHVPESCRRSVLLVPSNVAPWLWGWPHRFVARMEAAGTPVFLIGPWGGGFSEGIDDPASIADLVADGYAGGIETDRIDRLGPELRLRNKPR</sequence>
<dbReference type="AlphaFoldDB" id="A0A0A0D6V7"/>
<dbReference type="GO" id="GO:0008081">
    <property type="term" value="F:phosphoric diester hydrolase activity"/>
    <property type="evidence" value="ECO:0007669"/>
    <property type="project" value="InterPro"/>
</dbReference>
<dbReference type="Proteomes" id="UP000029995">
    <property type="component" value="Unassembled WGS sequence"/>
</dbReference>